<evidence type="ECO:0000313" key="4">
    <source>
        <dbReference type="Proteomes" id="UP000241769"/>
    </source>
</evidence>
<keyword evidence="2" id="KW-0472">Membrane</keyword>
<dbReference type="Pfam" id="PF02466">
    <property type="entry name" value="Tim17"/>
    <property type="match status" value="1"/>
</dbReference>
<keyword evidence="2" id="KW-1133">Transmembrane helix</keyword>
<evidence type="ECO:0000256" key="1">
    <source>
        <dbReference type="SAM" id="Coils"/>
    </source>
</evidence>
<protein>
    <submittedName>
        <fullName evidence="3">Uncharacterized protein</fullName>
    </submittedName>
</protein>
<dbReference type="EMBL" id="MDYQ01000153">
    <property type="protein sequence ID" value="PRP80332.1"/>
    <property type="molecule type" value="Genomic_DNA"/>
</dbReference>
<gene>
    <name evidence="3" type="ORF">PROFUN_12084</name>
</gene>
<proteinExistence type="predicted"/>
<evidence type="ECO:0000313" key="3">
    <source>
        <dbReference type="EMBL" id="PRP80332.1"/>
    </source>
</evidence>
<keyword evidence="4" id="KW-1185">Reference proteome</keyword>
<keyword evidence="2" id="KW-0812">Transmembrane</keyword>
<accession>A0A2P6N8R8</accession>
<feature type="coiled-coil region" evidence="1">
    <location>
        <begin position="181"/>
        <end position="226"/>
    </location>
</feature>
<sequence>MNANAWMPDQEQDGRISEAEEPIVKPYAFSLNPQTEWSARLFTATISSLLLLGWRGAIQGRDEAVNILKNTTTKMTKKEVIDRATWNTQRSMLNSMLRKAAPITAVVGLYSGIDIYSGEYRQKFDFWNPFGAGTITGFLIGPVFKNGLRGIFYSTVLGSMFGGIMGSIVLAINTPLLREAMLRDNEKRKQLDEKIDELQRAKLERSEQFRKLREAEEDEIKRLEKRDR</sequence>
<feature type="transmembrane region" description="Helical" evidence="2">
    <location>
        <begin position="150"/>
        <end position="173"/>
    </location>
</feature>
<organism evidence="3 4">
    <name type="scientific">Planoprotostelium fungivorum</name>
    <dbReference type="NCBI Taxonomy" id="1890364"/>
    <lineage>
        <taxon>Eukaryota</taxon>
        <taxon>Amoebozoa</taxon>
        <taxon>Evosea</taxon>
        <taxon>Variosea</taxon>
        <taxon>Cavosteliida</taxon>
        <taxon>Cavosteliaceae</taxon>
        <taxon>Planoprotostelium</taxon>
    </lineage>
</organism>
<keyword evidence="1" id="KW-0175">Coiled coil</keyword>
<feature type="transmembrane region" description="Helical" evidence="2">
    <location>
        <begin position="126"/>
        <end position="144"/>
    </location>
</feature>
<reference evidence="3 4" key="1">
    <citation type="journal article" date="2018" name="Genome Biol. Evol.">
        <title>Multiple Roots of Fruiting Body Formation in Amoebozoa.</title>
        <authorList>
            <person name="Hillmann F."/>
            <person name="Forbes G."/>
            <person name="Novohradska S."/>
            <person name="Ferling I."/>
            <person name="Riege K."/>
            <person name="Groth M."/>
            <person name="Westermann M."/>
            <person name="Marz M."/>
            <person name="Spaller T."/>
            <person name="Winckler T."/>
            <person name="Schaap P."/>
            <person name="Glockner G."/>
        </authorList>
    </citation>
    <scope>NUCLEOTIDE SEQUENCE [LARGE SCALE GENOMIC DNA]</scope>
    <source>
        <strain evidence="3 4">Jena</strain>
    </source>
</reference>
<dbReference type="Proteomes" id="UP000241769">
    <property type="component" value="Unassembled WGS sequence"/>
</dbReference>
<comment type="caution">
    <text evidence="3">The sequence shown here is derived from an EMBL/GenBank/DDBJ whole genome shotgun (WGS) entry which is preliminary data.</text>
</comment>
<evidence type="ECO:0000256" key="2">
    <source>
        <dbReference type="SAM" id="Phobius"/>
    </source>
</evidence>
<dbReference type="AlphaFoldDB" id="A0A2P6N8R8"/>
<dbReference type="InParanoid" id="A0A2P6N8R8"/>
<name>A0A2P6N8R8_9EUKA</name>